<accession>A0ABW3MCC1</accession>
<dbReference type="PANTHER" id="PTHR36453">
    <property type="entry name" value="SECRETED PROTEIN-RELATED"/>
    <property type="match status" value="1"/>
</dbReference>
<dbReference type="EMBL" id="JBHTIS010001328">
    <property type="protein sequence ID" value="MFD1047951.1"/>
    <property type="molecule type" value="Genomic_DNA"/>
</dbReference>
<dbReference type="PANTHER" id="PTHR36453:SF1">
    <property type="entry name" value="RIGHT HANDED BETA HELIX DOMAIN-CONTAINING PROTEIN"/>
    <property type="match status" value="1"/>
</dbReference>
<protein>
    <recommendedName>
        <fullName evidence="1">GH141-like insertion domain-containing protein</fullName>
    </recommendedName>
</protein>
<evidence type="ECO:0000313" key="2">
    <source>
        <dbReference type="EMBL" id="MFD1047951.1"/>
    </source>
</evidence>
<comment type="caution">
    <text evidence="2">The sequence shown here is derived from an EMBL/GenBank/DDBJ whole genome shotgun (WGS) entry which is preliminary data.</text>
</comment>
<proteinExistence type="predicted"/>
<keyword evidence="3" id="KW-1185">Reference proteome</keyword>
<reference evidence="3" key="1">
    <citation type="journal article" date="2019" name="Int. J. Syst. Evol. Microbiol.">
        <title>The Global Catalogue of Microorganisms (GCM) 10K type strain sequencing project: providing services to taxonomists for standard genome sequencing and annotation.</title>
        <authorList>
            <consortium name="The Broad Institute Genomics Platform"/>
            <consortium name="The Broad Institute Genome Sequencing Center for Infectious Disease"/>
            <person name="Wu L."/>
            <person name="Ma J."/>
        </authorList>
    </citation>
    <scope>NUCLEOTIDE SEQUENCE [LARGE SCALE GENOMIC DNA]</scope>
    <source>
        <strain evidence="3">JCM 31486</strain>
    </source>
</reference>
<dbReference type="Pfam" id="PF21231">
    <property type="entry name" value="GH141_M"/>
    <property type="match status" value="1"/>
</dbReference>
<gene>
    <name evidence="2" type="ORF">ACFQ1S_21650</name>
</gene>
<feature type="domain" description="GH141-like insertion" evidence="1">
    <location>
        <begin position="113"/>
        <end position="147"/>
    </location>
</feature>
<organism evidence="2 3">
    <name type="scientific">Kibdelosporangium lantanae</name>
    <dbReference type="NCBI Taxonomy" id="1497396"/>
    <lineage>
        <taxon>Bacteria</taxon>
        <taxon>Bacillati</taxon>
        <taxon>Actinomycetota</taxon>
        <taxon>Actinomycetes</taxon>
        <taxon>Pseudonocardiales</taxon>
        <taxon>Pseudonocardiaceae</taxon>
        <taxon>Kibdelosporangium</taxon>
    </lineage>
</organism>
<sequence length="292" mass="31583">MEAHAPNSRLNLMVTDGRTLTATATGYTASADTLAHWRNPTNIELVYTAGEALWNIQRYGLGQWTEPRCDIGSVDGTTITMVQPCWDNSTKRVVFPNIPGRTVNMVGPGDLTSGRQPAYLENAFELLDQPGEWYLDRSAHTIYYMPRPGEDLRHADVEVPALEKLVDGQGTAQAPIHDLAFRGVGFEYATWLTPSSPEGFSEIQAGYTITGPTGYATQGLCQFAPGGTCPYASWTKEPGNVSVSYGQRVEFTDGVFTHLGAAGLDLGNGSPTSPATAWRSAGSTCRWAPTRT</sequence>
<dbReference type="InterPro" id="IPR048482">
    <property type="entry name" value="GH141_ins"/>
</dbReference>
<evidence type="ECO:0000313" key="3">
    <source>
        <dbReference type="Proteomes" id="UP001597045"/>
    </source>
</evidence>
<name>A0ABW3MCC1_9PSEU</name>
<dbReference type="Proteomes" id="UP001597045">
    <property type="component" value="Unassembled WGS sequence"/>
</dbReference>
<evidence type="ECO:0000259" key="1">
    <source>
        <dbReference type="Pfam" id="PF21231"/>
    </source>
</evidence>